<keyword evidence="5 11" id="KW-0028">Amino-acid biosynthesis</keyword>
<dbReference type="InterPro" id="IPR022278">
    <property type="entry name" value="Pser_aminoTfrase"/>
</dbReference>
<dbReference type="GO" id="GO:0006564">
    <property type="term" value="P:L-serine biosynthetic process"/>
    <property type="evidence" value="ECO:0007669"/>
    <property type="project" value="UniProtKB-UniRule"/>
</dbReference>
<evidence type="ECO:0000256" key="1">
    <source>
        <dbReference type="ARBA" id="ARBA00003483"/>
    </source>
</evidence>
<dbReference type="NCBIfam" id="TIGR01364">
    <property type="entry name" value="serC_1"/>
    <property type="match status" value="1"/>
</dbReference>
<feature type="binding site" evidence="11">
    <location>
        <position position="170"/>
    </location>
    <ligand>
        <name>pyridoxal 5'-phosphate</name>
        <dbReference type="ChEBI" id="CHEBI:597326"/>
    </ligand>
</feature>
<dbReference type="RefSeq" id="WP_054877040.1">
    <property type="nucleotide sequence ID" value="NZ_LKET01000068.1"/>
</dbReference>
<evidence type="ECO:0000256" key="8">
    <source>
        <dbReference type="ARBA" id="ARBA00023299"/>
    </source>
</evidence>
<dbReference type="SUPFAM" id="SSF53383">
    <property type="entry name" value="PLP-dependent transferases"/>
    <property type="match status" value="1"/>
</dbReference>
<keyword evidence="8 11" id="KW-0718">Serine biosynthesis</keyword>
<dbReference type="InterPro" id="IPR015424">
    <property type="entry name" value="PyrdxlP-dep_Trfase"/>
</dbReference>
<comment type="function">
    <text evidence="1 11">Catalyzes the reversible conversion of 3-phosphohydroxypyruvate to phosphoserine and of 3-hydroxy-2-oxo-4-phosphonooxybutanoate to phosphohydroxythreonine.</text>
</comment>
<dbReference type="Gene3D" id="3.40.640.10">
    <property type="entry name" value="Type I PLP-dependent aspartate aminotransferase-like (Major domain)"/>
    <property type="match status" value="1"/>
</dbReference>
<dbReference type="PANTHER" id="PTHR43247">
    <property type="entry name" value="PHOSPHOSERINE AMINOTRANSFERASE"/>
    <property type="match status" value="1"/>
</dbReference>
<evidence type="ECO:0000256" key="4">
    <source>
        <dbReference type="ARBA" id="ARBA00022576"/>
    </source>
</evidence>
<dbReference type="UniPathway" id="UPA00135">
    <property type="reaction ID" value="UER00197"/>
</dbReference>
<dbReference type="STRING" id="36849.OXPF_40990"/>
<feature type="domain" description="Aminotransferase class V" evidence="13">
    <location>
        <begin position="4"/>
        <end position="346"/>
    </location>
</feature>
<comment type="catalytic activity">
    <reaction evidence="10 11 12">
        <text>O-phospho-L-serine + 2-oxoglutarate = 3-phosphooxypyruvate + L-glutamate</text>
        <dbReference type="Rhea" id="RHEA:14329"/>
        <dbReference type="ChEBI" id="CHEBI:16810"/>
        <dbReference type="ChEBI" id="CHEBI:18110"/>
        <dbReference type="ChEBI" id="CHEBI:29985"/>
        <dbReference type="ChEBI" id="CHEBI:57524"/>
        <dbReference type="EC" id="2.6.1.52"/>
    </reaction>
</comment>
<comment type="caution">
    <text evidence="11">Lacks conserved residue(s) required for the propagation of feature annotation.</text>
</comment>
<dbReference type="EMBL" id="LKET01000068">
    <property type="protein sequence ID" value="KPU42314.1"/>
    <property type="molecule type" value="Genomic_DNA"/>
</dbReference>
<keyword evidence="7 11" id="KW-0663">Pyridoxal phosphate</keyword>
<evidence type="ECO:0000256" key="10">
    <source>
        <dbReference type="ARBA" id="ARBA00049007"/>
    </source>
</evidence>
<feature type="binding site" evidence="11">
    <location>
        <position position="102"/>
    </location>
    <ligand>
        <name>pyridoxal 5'-phosphate</name>
        <dbReference type="ChEBI" id="CHEBI:597326"/>
    </ligand>
</feature>
<feature type="binding site" evidence="11">
    <location>
        <position position="42"/>
    </location>
    <ligand>
        <name>L-glutamate</name>
        <dbReference type="ChEBI" id="CHEBI:29985"/>
    </ligand>
</feature>
<dbReference type="OrthoDB" id="9809412at2"/>
<sequence length="358" mass="39806">MKRVYNFSAGPSMLPEWVLNRASEEMLDYKGSGMSVMEMSHRSKAFASIIENAETSLRKLMNIPESYSVLFLQGGASTQFAMVPMNFMCKYKSADYINTGSWSKKAMTEAKLFGNVNVIASSEDKKFSYIPENYTISKDIDYVHITGNNTIEGTRFTTLPDTGDVPLVADYSSSILSEEIDVTKFGLIYAGAQKNMGPAGLTVVIIRNDLLGKHFENTPSMLRYDVQAKGKSLYNTPPCYSIYIAGLVFEWLLQLGGVKAMEKINMEKAEILYSALEESKLFTSPVNKKDRSLMNIPFMAPTDELNKKFISEAEVMGLTTLGGHASVGGLRASIYNAMPIDGVKKLAEFIRKFEKENI</sequence>
<reference evidence="14 15" key="1">
    <citation type="submission" date="2015-09" db="EMBL/GenBank/DDBJ databases">
        <title>Genome sequence of Oxobacter pfennigii DSM 3222.</title>
        <authorList>
            <person name="Poehlein A."/>
            <person name="Bengelsdorf F.R."/>
            <person name="Schiel-Bengelsdorf B."/>
            <person name="Duerre P."/>
            <person name="Daniel R."/>
        </authorList>
    </citation>
    <scope>NUCLEOTIDE SEQUENCE [LARGE SCALE GENOMIC DNA]</scope>
    <source>
        <strain evidence="14 15">DSM 3222</strain>
    </source>
</reference>
<feature type="modified residue" description="N6-(pyridoxal phosphate)lysine" evidence="11">
    <location>
        <position position="194"/>
    </location>
</feature>
<comment type="catalytic activity">
    <reaction evidence="9 11">
        <text>4-(phosphooxy)-L-threonine + 2-oxoglutarate = (R)-3-hydroxy-2-oxo-4-phosphooxybutanoate + L-glutamate</text>
        <dbReference type="Rhea" id="RHEA:16573"/>
        <dbReference type="ChEBI" id="CHEBI:16810"/>
        <dbReference type="ChEBI" id="CHEBI:29985"/>
        <dbReference type="ChEBI" id="CHEBI:58452"/>
        <dbReference type="ChEBI" id="CHEBI:58538"/>
        <dbReference type="EC" id="2.6.1.52"/>
    </reaction>
</comment>
<comment type="caution">
    <text evidence="14">The sequence shown here is derived from an EMBL/GenBank/DDBJ whole genome shotgun (WGS) entry which is preliminary data.</text>
</comment>
<dbReference type="Pfam" id="PF00266">
    <property type="entry name" value="Aminotran_5"/>
    <property type="match status" value="1"/>
</dbReference>
<dbReference type="PROSITE" id="PS00595">
    <property type="entry name" value="AA_TRANSFER_CLASS_5"/>
    <property type="match status" value="1"/>
</dbReference>
<dbReference type="GO" id="GO:0005737">
    <property type="term" value="C:cytoplasm"/>
    <property type="evidence" value="ECO:0007669"/>
    <property type="project" value="UniProtKB-SubCell"/>
</dbReference>
<dbReference type="InterPro" id="IPR015421">
    <property type="entry name" value="PyrdxlP-dep_Trfase_major"/>
</dbReference>
<feature type="binding site" evidence="11">
    <location>
        <begin position="235"/>
        <end position="236"/>
    </location>
    <ligand>
        <name>pyridoxal 5'-phosphate</name>
        <dbReference type="ChEBI" id="CHEBI:597326"/>
    </ligand>
</feature>
<protein>
    <recommendedName>
        <fullName evidence="11">Phosphoserine aminotransferase</fullName>
        <ecNumber evidence="11">2.6.1.52</ecNumber>
    </recommendedName>
    <alternativeName>
        <fullName evidence="11">Phosphohydroxythreonine aminotransferase</fullName>
        <shortName evidence="11">PSAT</shortName>
    </alternativeName>
</protein>
<feature type="binding site" evidence="11">
    <location>
        <position position="150"/>
    </location>
    <ligand>
        <name>pyridoxal 5'-phosphate</name>
        <dbReference type="ChEBI" id="CHEBI:597326"/>
    </ligand>
</feature>
<evidence type="ECO:0000256" key="12">
    <source>
        <dbReference type="RuleBase" id="RU004505"/>
    </source>
</evidence>
<dbReference type="HAMAP" id="MF_00160">
    <property type="entry name" value="SerC_aminotrans_5"/>
    <property type="match status" value="1"/>
</dbReference>
<comment type="subunit">
    <text evidence="11">Homodimer.</text>
</comment>
<gene>
    <name evidence="11 14" type="primary">serC</name>
    <name evidence="14" type="ORF">OXPF_40990</name>
</gene>
<dbReference type="PIRSF" id="PIRSF000525">
    <property type="entry name" value="SerC"/>
    <property type="match status" value="1"/>
</dbReference>
<proteinExistence type="inferred from homology"/>
<dbReference type="PATRIC" id="fig|36849.3.peg.4334"/>
<feature type="binding site" evidence="11">
    <location>
        <position position="193"/>
    </location>
    <ligand>
        <name>pyridoxal 5'-phosphate</name>
        <dbReference type="ChEBI" id="CHEBI:597326"/>
    </ligand>
</feature>
<evidence type="ECO:0000256" key="5">
    <source>
        <dbReference type="ARBA" id="ARBA00022605"/>
    </source>
</evidence>
<dbReference type="FunFam" id="3.40.640.10:FF:000010">
    <property type="entry name" value="Phosphoserine aminotransferase"/>
    <property type="match status" value="1"/>
</dbReference>
<dbReference type="Gene3D" id="3.90.1150.10">
    <property type="entry name" value="Aspartate Aminotransferase, domain 1"/>
    <property type="match status" value="1"/>
</dbReference>
<evidence type="ECO:0000256" key="9">
    <source>
        <dbReference type="ARBA" id="ARBA00047630"/>
    </source>
</evidence>
<evidence type="ECO:0000256" key="2">
    <source>
        <dbReference type="ARBA" id="ARBA00005099"/>
    </source>
</evidence>
<evidence type="ECO:0000259" key="13">
    <source>
        <dbReference type="Pfam" id="PF00266"/>
    </source>
</evidence>
<dbReference type="PANTHER" id="PTHR43247:SF1">
    <property type="entry name" value="PHOSPHOSERINE AMINOTRANSFERASE"/>
    <property type="match status" value="1"/>
</dbReference>
<keyword evidence="4 11" id="KW-0032">Aminotransferase</keyword>
<dbReference type="InterPro" id="IPR000192">
    <property type="entry name" value="Aminotrans_V_dom"/>
</dbReference>
<keyword evidence="11" id="KW-0963">Cytoplasm</keyword>
<evidence type="ECO:0000313" key="15">
    <source>
        <dbReference type="Proteomes" id="UP000050326"/>
    </source>
</evidence>
<dbReference type="FunFam" id="3.90.1150.10:FF:000006">
    <property type="entry name" value="Phosphoserine aminotransferase"/>
    <property type="match status" value="1"/>
</dbReference>
<dbReference type="InterPro" id="IPR020578">
    <property type="entry name" value="Aminotrans_V_PyrdxlP_BS"/>
</dbReference>
<comment type="cofactor">
    <cofactor evidence="11">
        <name>pyridoxal 5'-phosphate</name>
        <dbReference type="ChEBI" id="CHEBI:597326"/>
    </cofactor>
    <text evidence="11">Binds 1 pyridoxal phosphate per subunit.</text>
</comment>
<dbReference type="EC" id="2.6.1.52" evidence="11"/>
<dbReference type="AlphaFoldDB" id="A0A0P8YRT3"/>
<dbReference type="InterPro" id="IPR015422">
    <property type="entry name" value="PyrdxlP-dep_Trfase_small"/>
</dbReference>
<evidence type="ECO:0000256" key="11">
    <source>
        <dbReference type="HAMAP-Rule" id="MF_00160"/>
    </source>
</evidence>
<keyword evidence="6 11" id="KW-0808">Transferase</keyword>
<evidence type="ECO:0000256" key="6">
    <source>
        <dbReference type="ARBA" id="ARBA00022679"/>
    </source>
</evidence>
<evidence type="ECO:0000313" key="14">
    <source>
        <dbReference type="EMBL" id="KPU42314.1"/>
    </source>
</evidence>
<comment type="similarity">
    <text evidence="3 11">Belongs to the class-V pyridoxal-phosphate-dependent aminotransferase family. SerC subfamily.</text>
</comment>
<dbReference type="NCBIfam" id="NF003764">
    <property type="entry name" value="PRK05355.1"/>
    <property type="match status" value="1"/>
</dbReference>
<dbReference type="Proteomes" id="UP000050326">
    <property type="component" value="Unassembled WGS sequence"/>
</dbReference>
<comment type="pathway">
    <text evidence="2 11 12">Amino-acid biosynthesis; L-serine biosynthesis; L-serine from 3-phospho-D-glycerate: step 2/3.</text>
</comment>
<name>A0A0P8YRT3_9CLOT</name>
<comment type="subcellular location">
    <subcellularLocation>
        <location evidence="11">Cytoplasm</location>
    </subcellularLocation>
</comment>
<dbReference type="GO" id="GO:0004648">
    <property type="term" value="F:O-phospho-L-serine:2-oxoglutarate aminotransferase activity"/>
    <property type="evidence" value="ECO:0007669"/>
    <property type="project" value="UniProtKB-UniRule"/>
</dbReference>
<evidence type="ECO:0000256" key="7">
    <source>
        <dbReference type="ARBA" id="ARBA00022898"/>
    </source>
</evidence>
<accession>A0A0P8YRT3</accession>
<dbReference type="GO" id="GO:0030170">
    <property type="term" value="F:pyridoxal phosphate binding"/>
    <property type="evidence" value="ECO:0007669"/>
    <property type="project" value="UniProtKB-UniRule"/>
</dbReference>
<feature type="binding site" evidence="11">
    <location>
        <begin position="76"/>
        <end position="77"/>
    </location>
    <ligand>
        <name>pyridoxal 5'-phosphate</name>
        <dbReference type="ChEBI" id="CHEBI:597326"/>
    </ligand>
</feature>
<evidence type="ECO:0000256" key="3">
    <source>
        <dbReference type="ARBA" id="ARBA00006904"/>
    </source>
</evidence>
<keyword evidence="15" id="KW-1185">Reference proteome</keyword>
<organism evidence="14 15">
    <name type="scientific">Oxobacter pfennigii</name>
    <dbReference type="NCBI Taxonomy" id="36849"/>
    <lineage>
        <taxon>Bacteria</taxon>
        <taxon>Bacillati</taxon>
        <taxon>Bacillota</taxon>
        <taxon>Clostridia</taxon>
        <taxon>Eubacteriales</taxon>
        <taxon>Clostridiaceae</taxon>
        <taxon>Oxobacter</taxon>
    </lineage>
</organism>